<proteinExistence type="predicted"/>
<dbReference type="OMA" id="FACHADW"/>
<evidence type="ECO:0000313" key="2">
    <source>
        <dbReference type="Proteomes" id="UP000008063"/>
    </source>
</evidence>
<sequence>MKALSRYLNDVCNVKMQRYMGAFGHAYYTVKLHSLVSMDLANPLIREHLEFYPEDAGTRLYESRQASAWLHHANPHRLTPMHRKGLTDYYTFEPTLLKDGTVCMPHRWYKKSSIMWFSAWCMVSEARANQTGWISNQGDQIDLSEVELSIYGKDLISSLYLGSAYPSFNNIHDGVIREFEECQEAGIWAYDCILHEVVLVLVFILALLGDNPMQSEFACHADWTLKKPFRNASITLNYLGKHCKGFHRPEIKEFAHQQAKKKLRGSNTDDATQQILSQMPTNPYNPIWHVKDLNPHKATPVEVLHVVLLGYSKYFWQDAISWLSDSEKEILKARLSSIDVSGLDPSVTMLQGHTLVQYTGSLSWGTGAQQKQHSEEEEEVGVVTHLVGPTCDRSHGRDFRLISQVAIFMLYDLLPQSILEAWAALCFLVPLVYQPEIDNLEAYLHIREYGPAITFATEGFKLFNSVIWGWCINSNHQALSHDSAQCAISLARLRHLVCGGYFEAEIEASNGRMSTKWISAGELAGSIFKTSPVVAHHLGLNTKQSAPQGLCTLSKEPPCIWQKMQALVKFRSPFGPMYYQKCATVVIQNGNVIKVGHHAAYKDENNIHHVCQVIKMLVRQDKMMDQHAKVVFLQRLDVGDVVLPYQMLSVKMSIMHSFRYLTKIPRERERLPEDSPAVLHINPEDLILNTAKMRDAKIIQAFGSFIPILDANKIITDACRLELMSH</sequence>
<evidence type="ECO:0000313" key="1">
    <source>
        <dbReference type="EMBL" id="EGN97508.1"/>
    </source>
</evidence>
<dbReference type="HOGENOM" id="CLU_381377_0_0_1"/>
<dbReference type="STRING" id="936435.F8Q2U7"/>
<dbReference type="InParanoid" id="F8Q2U7"/>
<dbReference type="AlphaFoldDB" id="F8Q2U7"/>
<gene>
    <name evidence="1" type="ORF">SERLA73DRAFT_161519</name>
</gene>
<dbReference type="OrthoDB" id="2246127at2759"/>
<reference evidence="2" key="1">
    <citation type="journal article" date="2011" name="Science">
        <title>The plant cell wall-decomposing machinery underlies the functional diversity of forest fungi.</title>
        <authorList>
            <person name="Eastwood D.C."/>
            <person name="Floudas D."/>
            <person name="Binder M."/>
            <person name="Majcherczyk A."/>
            <person name="Schneider P."/>
            <person name="Aerts A."/>
            <person name="Asiegbu F.O."/>
            <person name="Baker S.E."/>
            <person name="Barry K."/>
            <person name="Bendiksby M."/>
            <person name="Blumentritt M."/>
            <person name="Coutinho P.M."/>
            <person name="Cullen D."/>
            <person name="de Vries R.P."/>
            <person name="Gathman A."/>
            <person name="Goodell B."/>
            <person name="Henrissat B."/>
            <person name="Ihrmark K."/>
            <person name="Kauserud H."/>
            <person name="Kohler A."/>
            <person name="LaButti K."/>
            <person name="Lapidus A."/>
            <person name="Lavin J.L."/>
            <person name="Lee Y.-H."/>
            <person name="Lindquist E."/>
            <person name="Lilly W."/>
            <person name="Lucas S."/>
            <person name="Morin E."/>
            <person name="Murat C."/>
            <person name="Oguiza J.A."/>
            <person name="Park J."/>
            <person name="Pisabarro A.G."/>
            <person name="Riley R."/>
            <person name="Rosling A."/>
            <person name="Salamov A."/>
            <person name="Schmidt O."/>
            <person name="Schmutz J."/>
            <person name="Skrede I."/>
            <person name="Stenlid J."/>
            <person name="Wiebenga A."/>
            <person name="Xie X."/>
            <person name="Kuees U."/>
            <person name="Hibbett D.S."/>
            <person name="Hoffmeister D."/>
            <person name="Hoegberg N."/>
            <person name="Martin F."/>
            <person name="Grigoriev I.V."/>
            <person name="Watkinson S.C."/>
        </authorList>
    </citation>
    <scope>NUCLEOTIDE SEQUENCE [LARGE SCALE GENOMIC DNA]</scope>
    <source>
        <strain evidence="2">strain S7.3</strain>
    </source>
</reference>
<dbReference type="Proteomes" id="UP000008063">
    <property type="component" value="Unassembled WGS sequence"/>
</dbReference>
<keyword evidence="2" id="KW-1185">Reference proteome</keyword>
<dbReference type="eggNOG" id="ENOG502SBYH">
    <property type="taxonomic scope" value="Eukaryota"/>
</dbReference>
<protein>
    <submittedName>
        <fullName evidence="1">Uncharacterized protein</fullName>
    </submittedName>
</protein>
<dbReference type="PANTHER" id="PTHR31912">
    <property type="entry name" value="IP13529P"/>
    <property type="match status" value="1"/>
</dbReference>
<dbReference type="EMBL" id="GL945482">
    <property type="protein sequence ID" value="EGN97508.1"/>
    <property type="molecule type" value="Genomic_DNA"/>
</dbReference>
<organism evidence="2">
    <name type="scientific">Serpula lacrymans var. lacrymans (strain S7.3)</name>
    <name type="common">Dry rot fungus</name>
    <dbReference type="NCBI Taxonomy" id="936435"/>
    <lineage>
        <taxon>Eukaryota</taxon>
        <taxon>Fungi</taxon>
        <taxon>Dikarya</taxon>
        <taxon>Basidiomycota</taxon>
        <taxon>Agaricomycotina</taxon>
        <taxon>Agaricomycetes</taxon>
        <taxon>Agaricomycetidae</taxon>
        <taxon>Boletales</taxon>
        <taxon>Coniophorineae</taxon>
        <taxon>Serpulaceae</taxon>
        <taxon>Serpula</taxon>
    </lineage>
</organism>
<dbReference type="PANTHER" id="PTHR31912:SF34">
    <property type="entry name" value="NOTOCHORD-RELATED PROTEIN"/>
    <property type="match status" value="1"/>
</dbReference>
<name>F8Q2U7_SERL3</name>
<accession>F8Q2U7</accession>